<reference evidence="2 3" key="1">
    <citation type="submission" date="2022-12" db="EMBL/GenBank/DDBJ databases">
        <title>Metagenome assembled genome from gulf of manar.</title>
        <authorList>
            <person name="Kohli P."/>
            <person name="Pk S."/>
            <person name="Venkata Ramana C."/>
            <person name="Sasikala C."/>
        </authorList>
    </citation>
    <scope>NUCLEOTIDE SEQUENCE [LARGE SCALE GENOMIC DNA]</scope>
    <source>
        <strain evidence="2">JB008</strain>
    </source>
</reference>
<sequence length="163" mass="18820">MSIPDYQTIMKPLLQYLNDHSGQNRMQDVIEGMIEHFAISEDERVEMLPSGQQHVIDNRVGWARTYLKKAGLLEDPKRGYVQISEKGKSVVNENPAEINVKFLNRFPEFQEFRKRRNKKVDEIIDENIEDQNDDLSPNELLEKGIGIIHADLGEELLKGTSKN</sequence>
<evidence type="ECO:0000313" key="2">
    <source>
        <dbReference type="EMBL" id="MDC7225960.1"/>
    </source>
</evidence>
<dbReference type="Pfam" id="PF14338">
    <property type="entry name" value="Mrr_N"/>
    <property type="match status" value="1"/>
</dbReference>
<proteinExistence type="predicted"/>
<dbReference type="Proteomes" id="UP001221217">
    <property type="component" value="Unassembled WGS sequence"/>
</dbReference>
<feature type="domain" description="Restriction system protein Mrr-like N-terminal" evidence="1">
    <location>
        <begin position="6"/>
        <end position="92"/>
    </location>
</feature>
<protein>
    <submittedName>
        <fullName evidence="2">Winged helix-turn-helix domain-containing protein</fullName>
    </submittedName>
</protein>
<name>A0AAJ1IEM4_9SPIO</name>
<evidence type="ECO:0000259" key="1">
    <source>
        <dbReference type="Pfam" id="PF14338"/>
    </source>
</evidence>
<evidence type="ECO:0000313" key="3">
    <source>
        <dbReference type="Proteomes" id="UP001221217"/>
    </source>
</evidence>
<dbReference type="AlphaFoldDB" id="A0AAJ1IEM4"/>
<comment type="caution">
    <text evidence="2">The sequence shown here is derived from an EMBL/GenBank/DDBJ whole genome shotgun (WGS) entry which is preliminary data.</text>
</comment>
<accession>A0AAJ1IEM4</accession>
<organism evidence="2 3">
    <name type="scientific">Candidatus Thalassospirochaeta sargassi</name>
    <dbReference type="NCBI Taxonomy" id="3119039"/>
    <lineage>
        <taxon>Bacteria</taxon>
        <taxon>Pseudomonadati</taxon>
        <taxon>Spirochaetota</taxon>
        <taxon>Spirochaetia</taxon>
        <taxon>Spirochaetales</taxon>
        <taxon>Spirochaetaceae</taxon>
        <taxon>Candidatus Thalassospirochaeta</taxon>
    </lineage>
</organism>
<gene>
    <name evidence="2" type="ORF">PQJ61_04265</name>
</gene>
<dbReference type="EMBL" id="JAQQAL010000010">
    <property type="protein sequence ID" value="MDC7225960.1"/>
    <property type="molecule type" value="Genomic_DNA"/>
</dbReference>
<dbReference type="InterPro" id="IPR025745">
    <property type="entry name" value="Mrr-like_N_dom"/>
</dbReference>